<feature type="compositionally biased region" description="Polar residues" evidence="8">
    <location>
        <begin position="319"/>
        <end position="338"/>
    </location>
</feature>
<gene>
    <name evidence="9" type="ORF">Clacol_003561</name>
</gene>
<evidence type="ECO:0000256" key="5">
    <source>
        <dbReference type="ARBA" id="ARBA00023124"/>
    </source>
</evidence>
<reference evidence="9" key="1">
    <citation type="submission" date="2021-10" db="EMBL/GenBank/DDBJ databases">
        <title>De novo Genome Assembly of Clathrus columnatus (Basidiomycota, Fungi) Using Illumina and Nanopore Sequence Data.</title>
        <authorList>
            <person name="Ogiso-Tanaka E."/>
            <person name="Itagaki H."/>
            <person name="Hosoya T."/>
            <person name="Hosaka K."/>
        </authorList>
    </citation>
    <scope>NUCLEOTIDE SEQUENCE</scope>
    <source>
        <strain evidence="9">MO-923</strain>
    </source>
</reference>
<evidence type="ECO:0000256" key="2">
    <source>
        <dbReference type="ARBA" id="ARBA00022670"/>
    </source>
</evidence>
<sequence length="364" mass="41535">MRNTLLATTSNPSFKWGSVVSLYKSKTFHVTLVEGLQHVRVRRVFQQQQGDLEWIDEDAFQPRYNVAPRSNAPVVRRHETNDSNDSPLVLHTMKWGVVPHWSKHEQSSLNTINARAENLIESGGMWSSMKAKKRCVVVCDGYFEWLKKGKDRLPHFIRRKDEDLMLLAGLYDCATLEDSSTPLWTFTIVTTDASPDISWLHDRQPVILSSPEQVTQWLDTKKGWHTDLFDLFKAGNSDSNLECYQVPKEVGRVGTNSPDLIKPISQRKDGIETMFSRQKQKKNLDLSEEKFECSPKLHDDSPPDDDKLHPRKKRKIQTTEDSPPSNKASKVIISSPSTPKGKRKASSIEKSPTQVLLSILILKF</sequence>
<dbReference type="Gene3D" id="3.90.1680.10">
    <property type="entry name" value="SOS response associated peptidase-like"/>
    <property type="match status" value="1"/>
</dbReference>
<keyword evidence="7" id="KW-0456">Lyase</keyword>
<keyword evidence="6" id="KW-0238">DNA-binding</keyword>
<evidence type="ECO:0008006" key="11">
    <source>
        <dbReference type="Google" id="ProtNLM"/>
    </source>
</evidence>
<dbReference type="SUPFAM" id="SSF143081">
    <property type="entry name" value="BB1717-like"/>
    <property type="match status" value="1"/>
</dbReference>
<evidence type="ECO:0000256" key="3">
    <source>
        <dbReference type="ARBA" id="ARBA00022763"/>
    </source>
</evidence>
<dbReference type="InterPro" id="IPR036590">
    <property type="entry name" value="SRAP-like"/>
</dbReference>
<dbReference type="EMBL" id="BPWL01000004">
    <property type="protein sequence ID" value="GJJ09339.1"/>
    <property type="molecule type" value="Genomic_DNA"/>
</dbReference>
<feature type="compositionally biased region" description="Basic and acidic residues" evidence="8">
    <location>
        <begin position="286"/>
        <end position="308"/>
    </location>
</feature>
<dbReference type="PANTHER" id="PTHR13604">
    <property type="entry name" value="DC12-RELATED"/>
    <property type="match status" value="1"/>
</dbReference>
<dbReference type="GO" id="GO:0003697">
    <property type="term" value="F:single-stranded DNA binding"/>
    <property type="evidence" value="ECO:0007669"/>
    <property type="project" value="InterPro"/>
</dbReference>
<dbReference type="GO" id="GO:0106300">
    <property type="term" value="P:protein-DNA covalent cross-linking repair"/>
    <property type="evidence" value="ECO:0007669"/>
    <property type="project" value="InterPro"/>
</dbReference>
<evidence type="ECO:0000256" key="4">
    <source>
        <dbReference type="ARBA" id="ARBA00022801"/>
    </source>
</evidence>
<organism evidence="9 10">
    <name type="scientific">Clathrus columnatus</name>
    <dbReference type="NCBI Taxonomy" id="1419009"/>
    <lineage>
        <taxon>Eukaryota</taxon>
        <taxon>Fungi</taxon>
        <taxon>Dikarya</taxon>
        <taxon>Basidiomycota</taxon>
        <taxon>Agaricomycotina</taxon>
        <taxon>Agaricomycetes</taxon>
        <taxon>Phallomycetidae</taxon>
        <taxon>Phallales</taxon>
        <taxon>Clathraceae</taxon>
        <taxon>Clathrus</taxon>
    </lineage>
</organism>
<evidence type="ECO:0000256" key="8">
    <source>
        <dbReference type="SAM" id="MobiDB-lite"/>
    </source>
</evidence>
<feature type="region of interest" description="Disordered" evidence="8">
    <location>
        <begin position="286"/>
        <end position="351"/>
    </location>
</feature>
<evidence type="ECO:0000256" key="7">
    <source>
        <dbReference type="ARBA" id="ARBA00023239"/>
    </source>
</evidence>
<evidence type="ECO:0000313" key="10">
    <source>
        <dbReference type="Proteomes" id="UP001050691"/>
    </source>
</evidence>
<accession>A0AAV5A9C3</accession>
<dbReference type="AlphaFoldDB" id="A0AAV5A9C3"/>
<protein>
    <recommendedName>
        <fullName evidence="11">DUF159-domain-containing protein</fullName>
    </recommendedName>
</protein>
<dbReference type="GO" id="GO:0016829">
    <property type="term" value="F:lyase activity"/>
    <property type="evidence" value="ECO:0007669"/>
    <property type="project" value="UniProtKB-KW"/>
</dbReference>
<evidence type="ECO:0000313" key="9">
    <source>
        <dbReference type="EMBL" id="GJJ09339.1"/>
    </source>
</evidence>
<dbReference type="Proteomes" id="UP001050691">
    <property type="component" value="Unassembled WGS sequence"/>
</dbReference>
<evidence type="ECO:0000256" key="6">
    <source>
        <dbReference type="ARBA" id="ARBA00023125"/>
    </source>
</evidence>
<keyword evidence="4" id="KW-0378">Hydrolase</keyword>
<dbReference type="GO" id="GO:0008233">
    <property type="term" value="F:peptidase activity"/>
    <property type="evidence" value="ECO:0007669"/>
    <property type="project" value="UniProtKB-KW"/>
</dbReference>
<dbReference type="Pfam" id="PF02586">
    <property type="entry name" value="SRAP"/>
    <property type="match status" value="1"/>
</dbReference>
<keyword evidence="2" id="KW-0645">Protease</keyword>
<dbReference type="GO" id="GO:0006508">
    <property type="term" value="P:proteolysis"/>
    <property type="evidence" value="ECO:0007669"/>
    <property type="project" value="UniProtKB-KW"/>
</dbReference>
<keyword evidence="5" id="KW-0190">Covalent protein-DNA linkage</keyword>
<comment type="similarity">
    <text evidence="1">Belongs to the SOS response-associated peptidase family.</text>
</comment>
<keyword evidence="10" id="KW-1185">Reference proteome</keyword>
<dbReference type="InterPro" id="IPR003738">
    <property type="entry name" value="SRAP"/>
</dbReference>
<proteinExistence type="inferred from homology"/>
<comment type="caution">
    <text evidence="9">The sequence shown here is derived from an EMBL/GenBank/DDBJ whole genome shotgun (WGS) entry which is preliminary data.</text>
</comment>
<name>A0AAV5A9C3_9AGAM</name>
<keyword evidence="3" id="KW-0227">DNA damage</keyword>
<dbReference type="PANTHER" id="PTHR13604:SF0">
    <property type="entry name" value="ABASIC SITE PROCESSING PROTEIN HMCES"/>
    <property type="match status" value="1"/>
</dbReference>
<evidence type="ECO:0000256" key="1">
    <source>
        <dbReference type="ARBA" id="ARBA00008136"/>
    </source>
</evidence>